<sequence length="573" mass="63944">MDATSADIFSQSEQERRQLVELENSKEYTESTSLKRLELKRLWNGALLVHKLPNELLIRIFADFRQAASSPVRPESRSSSRSLSREGTPGPITDWHSLMLVCHKWRDLLVSTPMFWRTVDMKGHVEWTKLCLDRSAAASLDVRADDGDRCPLDMLYLHAHRFQRLSTSLSISEAGPLLSGGMPLLEDLELRDVTPLELMQCIDSALYLTSHRFPRLQTLALVEVFSPRDPSLYAQLRTLSLSDCAHHFSFHGFLDILAGCARLEELTLTQTLDGLGVSDEWPSRKPIPHRPPVVLPHLRSFSLEQRGIVRTSQFLAHLLIPASAHLKVAGDFLRRDDSPDSDTADTLGALLPPNRATVLPVLSTTLRLSAIVAENPRSIDVASSESILPPRGAGEHEKHRVDAQFALHLDGNDPGQEPWMAQCLRDLVECFGASPLTHLDLLWDHSSSDAADWERVFRTFPLLEELIVGSAQYYEAAKVFVGLHAASSEARVDSLVIACPNLRQVSLGGVDAVATYEAMRECLQDRADRGARLQVLDLSMVFNKDLTSETNQTICGFVEDLRQAVQCVRVEDN</sequence>
<dbReference type="SUPFAM" id="SSF52047">
    <property type="entry name" value="RNI-like"/>
    <property type="match status" value="1"/>
</dbReference>
<dbReference type="PANTHER" id="PTHR38926:SF5">
    <property type="entry name" value="F-BOX AND LEUCINE-RICH REPEAT PROTEIN 6"/>
    <property type="match status" value="1"/>
</dbReference>
<reference evidence="1 2" key="1">
    <citation type="journal article" date="2015" name="Sci. Rep.">
        <title>Chromosome-level genome map provides insights into diverse defense mechanisms in the medicinal fungus Ganoderma sinense.</title>
        <authorList>
            <person name="Zhu Y."/>
            <person name="Xu J."/>
            <person name="Sun C."/>
            <person name="Zhou S."/>
            <person name="Xu H."/>
            <person name="Nelson D.R."/>
            <person name="Qian J."/>
            <person name="Song J."/>
            <person name="Luo H."/>
            <person name="Xiang L."/>
            <person name="Li Y."/>
            <person name="Xu Z."/>
            <person name="Ji A."/>
            <person name="Wang L."/>
            <person name="Lu S."/>
            <person name="Hayward A."/>
            <person name="Sun W."/>
            <person name="Li X."/>
            <person name="Schwartz D.C."/>
            <person name="Wang Y."/>
            <person name="Chen S."/>
        </authorList>
    </citation>
    <scope>NUCLEOTIDE SEQUENCE [LARGE SCALE GENOMIC DNA]</scope>
    <source>
        <strain evidence="1 2">ZZ0214-1</strain>
    </source>
</reference>
<dbReference type="InterPro" id="IPR032675">
    <property type="entry name" value="LRR_dom_sf"/>
</dbReference>
<protein>
    <submittedName>
        <fullName evidence="1">Uncharacterized protein</fullName>
    </submittedName>
</protein>
<keyword evidence="2" id="KW-1185">Reference proteome</keyword>
<organism evidence="1 2">
    <name type="scientific">Ganoderma sinense ZZ0214-1</name>
    <dbReference type="NCBI Taxonomy" id="1077348"/>
    <lineage>
        <taxon>Eukaryota</taxon>
        <taxon>Fungi</taxon>
        <taxon>Dikarya</taxon>
        <taxon>Basidiomycota</taxon>
        <taxon>Agaricomycotina</taxon>
        <taxon>Agaricomycetes</taxon>
        <taxon>Polyporales</taxon>
        <taxon>Polyporaceae</taxon>
        <taxon>Ganoderma</taxon>
    </lineage>
</organism>
<name>A0A2G8SLN0_9APHY</name>
<evidence type="ECO:0000313" key="2">
    <source>
        <dbReference type="Proteomes" id="UP000230002"/>
    </source>
</evidence>
<dbReference type="EMBL" id="AYKW01000005">
    <property type="protein sequence ID" value="PIL34659.1"/>
    <property type="molecule type" value="Genomic_DNA"/>
</dbReference>
<dbReference type="OrthoDB" id="2734604at2759"/>
<comment type="caution">
    <text evidence="1">The sequence shown here is derived from an EMBL/GenBank/DDBJ whole genome shotgun (WGS) entry which is preliminary data.</text>
</comment>
<gene>
    <name evidence="1" type="ORF">GSI_03439</name>
</gene>
<evidence type="ECO:0000313" key="1">
    <source>
        <dbReference type="EMBL" id="PIL34659.1"/>
    </source>
</evidence>
<accession>A0A2G8SLN0</accession>
<proteinExistence type="predicted"/>
<dbReference type="Proteomes" id="UP000230002">
    <property type="component" value="Unassembled WGS sequence"/>
</dbReference>
<dbReference type="PANTHER" id="PTHR38926">
    <property type="entry name" value="F-BOX DOMAIN CONTAINING PROTEIN, EXPRESSED"/>
    <property type="match status" value="1"/>
</dbReference>
<dbReference type="Gene3D" id="1.20.1280.50">
    <property type="match status" value="1"/>
</dbReference>
<dbReference type="AlphaFoldDB" id="A0A2G8SLN0"/>
<dbReference type="Gene3D" id="3.80.10.10">
    <property type="entry name" value="Ribonuclease Inhibitor"/>
    <property type="match status" value="1"/>
</dbReference>